<dbReference type="PANTHER" id="PTHR43744:SF12">
    <property type="entry name" value="ABC TRANSPORTER PERMEASE PROTEIN MG189-RELATED"/>
    <property type="match status" value="1"/>
</dbReference>
<evidence type="ECO:0000256" key="7">
    <source>
        <dbReference type="RuleBase" id="RU363032"/>
    </source>
</evidence>
<evidence type="ECO:0000256" key="6">
    <source>
        <dbReference type="ARBA" id="ARBA00023136"/>
    </source>
</evidence>
<feature type="domain" description="ABC transmembrane type-1" evidence="8">
    <location>
        <begin position="82"/>
        <end position="272"/>
    </location>
</feature>
<dbReference type="PANTHER" id="PTHR43744">
    <property type="entry name" value="ABC TRANSPORTER PERMEASE PROTEIN MG189-RELATED-RELATED"/>
    <property type="match status" value="1"/>
</dbReference>
<comment type="similarity">
    <text evidence="7">Belongs to the binding-protein-dependent transport system permease family.</text>
</comment>
<name>A0ABT3DH38_9BACI</name>
<gene>
    <name evidence="9" type="ORF">OIH86_12030</name>
</gene>
<organism evidence="9 10">
    <name type="scientific">Metabacillus halosaccharovorans</name>
    <dbReference type="NCBI Taxonomy" id="930124"/>
    <lineage>
        <taxon>Bacteria</taxon>
        <taxon>Bacillati</taxon>
        <taxon>Bacillota</taxon>
        <taxon>Bacilli</taxon>
        <taxon>Bacillales</taxon>
        <taxon>Bacillaceae</taxon>
        <taxon>Metabacillus</taxon>
    </lineage>
</organism>
<dbReference type="EMBL" id="JAOYEY010000038">
    <property type="protein sequence ID" value="MCV9886370.1"/>
    <property type="molecule type" value="Genomic_DNA"/>
</dbReference>
<keyword evidence="6 7" id="KW-0472">Membrane</keyword>
<dbReference type="CDD" id="cd06261">
    <property type="entry name" value="TM_PBP2"/>
    <property type="match status" value="1"/>
</dbReference>
<evidence type="ECO:0000256" key="5">
    <source>
        <dbReference type="ARBA" id="ARBA00022989"/>
    </source>
</evidence>
<keyword evidence="4 7" id="KW-0812">Transmembrane</keyword>
<evidence type="ECO:0000256" key="2">
    <source>
        <dbReference type="ARBA" id="ARBA00022448"/>
    </source>
</evidence>
<sequence>MSATSVAWNKNVKNIRLIQKIAAYVFLIIGGFIMAIPFFWMLSTSLKPEGAVFTMPPQWIPEKFVWENYWTVLTEANLLRGFMNTFAVIIPPTVIGVFTSSLAAFGFSKLKFPGRDKLFLVLLATIMLPGVVTMVPTFIIFRDLGWLDTWMPLIIPGMFGTAMAIFFLRQFFMTIPDELMEAAKIDGLGYFGIFIRIILPLAKPAIVTQAILWFLAGYNDFLGPLIYINTPEKFTLQLVLASFNGYYTSEWTLIMAGSVLALIPTILMFFFAQKQFIEGITMTGIKG</sequence>
<protein>
    <submittedName>
        <fullName evidence="9">Carbohydrate ABC transporter permease</fullName>
    </submittedName>
</protein>
<keyword evidence="3" id="KW-1003">Cell membrane</keyword>
<dbReference type="Gene3D" id="1.10.3720.10">
    <property type="entry name" value="MetI-like"/>
    <property type="match status" value="1"/>
</dbReference>
<comment type="caution">
    <text evidence="9">The sequence shown here is derived from an EMBL/GenBank/DDBJ whole genome shotgun (WGS) entry which is preliminary data.</text>
</comment>
<dbReference type="PROSITE" id="PS50928">
    <property type="entry name" value="ABC_TM1"/>
    <property type="match status" value="1"/>
</dbReference>
<evidence type="ECO:0000256" key="1">
    <source>
        <dbReference type="ARBA" id="ARBA00004651"/>
    </source>
</evidence>
<feature type="transmembrane region" description="Helical" evidence="7">
    <location>
        <begin position="251"/>
        <end position="272"/>
    </location>
</feature>
<evidence type="ECO:0000256" key="3">
    <source>
        <dbReference type="ARBA" id="ARBA00022475"/>
    </source>
</evidence>
<accession>A0ABT3DH38</accession>
<feature type="transmembrane region" description="Helical" evidence="7">
    <location>
        <begin position="119"/>
        <end position="141"/>
    </location>
</feature>
<keyword evidence="2 7" id="KW-0813">Transport</keyword>
<dbReference type="Pfam" id="PF00528">
    <property type="entry name" value="BPD_transp_1"/>
    <property type="match status" value="1"/>
</dbReference>
<evidence type="ECO:0000313" key="10">
    <source>
        <dbReference type="Proteomes" id="UP001526147"/>
    </source>
</evidence>
<feature type="transmembrane region" description="Helical" evidence="7">
    <location>
        <begin position="193"/>
        <end position="216"/>
    </location>
</feature>
<dbReference type="RefSeq" id="WP_264142995.1">
    <property type="nucleotide sequence ID" value="NZ_JAOYEY010000038.1"/>
</dbReference>
<keyword evidence="5 7" id="KW-1133">Transmembrane helix</keyword>
<dbReference type="SUPFAM" id="SSF161098">
    <property type="entry name" value="MetI-like"/>
    <property type="match status" value="1"/>
</dbReference>
<reference evidence="9 10" key="1">
    <citation type="submission" date="2022-10" db="EMBL/GenBank/DDBJ databases">
        <title>Draft genome assembly of moderately radiation resistant bacterium Metabacillus halosaccharovorans.</title>
        <authorList>
            <person name="Pal S."/>
            <person name="Gopinathan A."/>
        </authorList>
    </citation>
    <scope>NUCLEOTIDE SEQUENCE [LARGE SCALE GENOMIC DNA]</scope>
    <source>
        <strain evidence="9 10">VITHBRA001</strain>
    </source>
</reference>
<evidence type="ECO:0000256" key="4">
    <source>
        <dbReference type="ARBA" id="ARBA00022692"/>
    </source>
</evidence>
<evidence type="ECO:0000259" key="8">
    <source>
        <dbReference type="PROSITE" id="PS50928"/>
    </source>
</evidence>
<dbReference type="InterPro" id="IPR035906">
    <property type="entry name" value="MetI-like_sf"/>
</dbReference>
<feature type="transmembrane region" description="Helical" evidence="7">
    <location>
        <begin position="153"/>
        <end position="172"/>
    </location>
</feature>
<feature type="transmembrane region" description="Helical" evidence="7">
    <location>
        <begin position="21"/>
        <end position="42"/>
    </location>
</feature>
<dbReference type="InterPro" id="IPR000515">
    <property type="entry name" value="MetI-like"/>
</dbReference>
<dbReference type="Proteomes" id="UP001526147">
    <property type="component" value="Unassembled WGS sequence"/>
</dbReference>
<keyword evidence="10" id="KW-1185">Reference proteome</keyword>
<proteinExistence type="inferred from homology"/>
<feature type="transmembrane region" description="Helical" evidence="7">
    <location>
        <begin position="86"/>
        <end position="107"/>
    </location>
</feature>
<comment type="subcellular location">
    <subcellularLocation>
        <location evidence="1 7">Cell membrane</location>
        <topology evidence="1 7">Multi-pass membrane protein</topology>
    </subcellularLocation>
</comment>
<evidence type="ECO:0000313" key="9">
    <source>
        <dbReference type="EMBL" id="MCV9886370.1"/>
    </source>
</evidence>